<dbReference type="OrthoDB" id="5432197at2"/>
<evidence type="ECO:0000313" key="1">
    <source>
        <dbReference type="EMBL" id="BBO76373.1"/>
    </source>
</evidence>
<dbReference type="KEGG" id="dwd:DSCW_37900"/>
<reference evidence="1 2" key="1">
    <citation type="submission" date="2019-11" db="EMBL/GenBank/DDBJ databases">
        <title>Comparative genomics of hydrocarbon-degrading Desulfosarcina strains.</title>
        <authorList>
            <person name="Watanabe M."/>
            <person name="Kojima H."/>
            <person name="Fukui M."/>
        </authorList>
    </citation>
    <scope>NUCLEOTIDE SEQUENCE [LARGE SCALE GENOMIC DNA]</scope>
    <source>
        <strain evidence="1 2">PP31</strain>
    </source>
</reference>
<protein>
    <submittedName>
        <fullName evidence="1">Uncharacterized protein</fullName>
    </submittedName>
</protein>
<dbReference type="EMBL" id="AP021875">
    <property type="protein sequence ID" value="BBO76373.1"/>
    <property type="molecule type" value="Genomic_DNA"/>
</dbReference>
<dbReference type="AlphaFoldDB" id="A0A5K7Z945"/>
<sequence length="73" mass="8548">MQTHDVTVFKPYAFRVGQKINIADGPRKGDWEVVAVTDRKVTLRCPFSKREFAWNRFCYVVEEQTGVQWPGKE</sequence>
<gene>
    <name evidence="1" type="ORF">DSCW_37900</name>
</gene>
<accession>A0A5K7Z945</accession>
<evidence type="ECO:0000313" key="2">
    <source>
        <dbReference type="Proteomes" id="UP000427769"/>
    </source>
</evidence>
<dbReference type="Proteomes" id="UP000427769">
    <property type="component" value="Chromosome"/>
</dbReference>
<proteinExistence type="predicted"/>
<organism evidence="1 2">
    <name type="scientific">Desulfosarcina widdelii</name>
    <dbReference type="NCBI Taxonomy" id="947919"/>
    <lineage>
        <taxon>Bacteria</taxon>
        <taxon>Pseudomonadati</taxon>
        <taxon>Thermodesulfobacteriota</taxon>
        <taxon>Desulfobacteria</taxon>
        <taxon>Desulfobacterales</taxon>
        <taxon>Desulfosarcinaceae</taxon>
        <taxon>Desulfosarcina</taxon>
    </lineage>
</organism>
<name>A0A5K7Z945_9BACT</name>
<dbReference type="RefSeq" id="WP_155305203.1">
    <property type="nucleotide sequence ID" value="NZ_AP021875.1"/>
</dbReference>
<keyword evidence="2" id="KW-1185">Reference proteome</keyword>